<dbReference type="PANTHER" id="PTHR47660:SF2">
    <property type="entry name" value="TRANSCRIPTION FACTOR WITH C2H2 AND ZN(2)-CYS(6) DNA BINDING DOMAIN (EUROFUNG)"/>
    <property type="match status" value="1"/>
</dbReference>
<dbReference type="GO" id="GO:0006351">
    <property type="term" value="P:DNA-templated transcription"/>
    <property type="evidence" value="ECO:0007669"/>
    <property type="project" value="InterPro"/>
</dbReference>
<evidence type="ECO:0000256" key="4">
    <source>
        <dbReference type="ARBA" id="ARBA00023163"/>
    </source>
</evidence>
<dbReference type="GO" id="GO:0008270">
    <property type="term" value="F:zinc ion binding"/>
    <property type="evidence" value="ECO:0007669"/>
    <property type="project" value="InterPro"/>
</dbReference>
<evidence type="ECO:0000256" key="1">
    <source>
        <dbReference type="ARBA" id="ARBA00022723"/>
    </source>
</evidence>
<dbReference type="OrthoDB" id="40579at2759"/>
<sequence>MVNQATTSPTPQADFTSDSGTALSGLDSSLLQSQIADQILLNEATFGEVASLDELCFNPMDTLFQDIDFYRPLDLDFDDLGIPPLDFPNPTSWDPSRGYAAFQRSPWLCEAKQEKPTLPVKEELSHFTQDDHRLESWIHAPSFHPDATAPELVAAVISSGATFTAVPTIWQFGLAMQEIVRVKIFSGFEESNAHTRDLKALQAFMMCLDVGMWSGRRDKLLRQAAMFSALADSSVTLPLDSDPSEVVEEKWQQFITHESYKRLALHVFTHDVQTSIILQKNPLITFNELSFRLPASRDLWSAPTADAWRQLCLSKSKQSPSGPIPRVFEVMHNLGVLDELWQCIDVDLCYWILLHGFWGQIHAYRESIRFYATASTDEGMHCLWLKSQHQELYHGLCAFSSAITTADLQNHNANLSFILDLFLMVLHVSLSELQLFAGMAGEEEAHRAAAMLEHSWVNTAEARHAVWYAGQVFLRATRLSPANLDGFNAIAVYLASLTLWAYGTLRCATPHQTDGARRLFLAAGKSNFVLLNGEETRNTKAFLHLNKGMPALVTSEGAVEPLSNPPVALAIARRILRDNISVRSEPLLPLVESLDNLLRDL</sequence>
<evidence type="ECO:0000256" key="3">
    <source>
        <dbReference type="ARBA" id="ARBA00023015"/>
    </source>
</evidence>
<keyword evidence="2" id="KW-0862">Zinc</keyword>
<evidence type="ECO:0000256" key="2">
    <source>
        <dbReference type="ARBA" id="ARBA00022833"/>
    </source>
</evidence>
<feature type="domain" description="Xylanolytic transcriptional activator regulatory" evidence="6">
    <location>
        <begin position="136"/>
        <end position="333"/>
    </location>
</feature>
<keyword evidence="4" id="KW-0804">Transcription</keyword>
<dbReference type="eggNOG" id="KOG1721">
    <property type="taxonomic scope" value="Eukaryota"/>
</dbReference>
<dbReference type="HOGENOM" id="CLU_003487_2_1_1"/>
<dbReference type="GO" id="GO:0003677">
    <property type="term" value="F:DNA binding"/>
    <property type="evidence" value="ECO:0007669"/>
    <property type="project" value="InterPro"/>
</dbReference>
<dbReference type="STRING" id="655863.F0XRL2"/>
<evidence type="ECO:0000259" key="6">
    <source>
        <dbReference type="Pfam" id="PF04082"/>
    </source>
</evidence>
<accession>F0XRL2</accession>
<dbReference type="GeneID" id="25974753"/>
<dbReference type="RefSeq" id="XP_014169163.1">
    <property type="nucleotide sequence ID" value="XM_014313688.1"/>
</dbReference>
<evidence type="ECO:0000313" key="8">
    <source>
        <dbReference type="Proteomes" id="UP000007796"/>
    </source>
</evidence>
<keyword evidence="5" id="KW-0539">Nucleus</keyword>
<keyword evidence="1" id="KW-0479">Metal-binding</keyword>
<keyword evidence="8" id="KW-1185">Reference proteome</keyword>
<dbReference type="Pfam" id="PF04082">
    <property type="entry name" value="Fungal_trans"/>
    <property type="match status" value="1"/>
</dbReference>
<organism evidence="8">
    <name type="scientific">Grosmannia clavigera (strain kw1407 / UAMH 11150)</name>
    <name type="common">Blue stain fungus</name>
    <name type="synonym">Graphiocladiella clavigera</name>
    <dbReference type="NCBI Taxonomy" id="655863"/>
    <lineage>
        <taxon>Eukaryota</taxon>
        <taxon>Fungi</taxon>
        <taxon>Dikarya</taxon>
        <taxon>Ascomycota</taxon>
        <taxon>Pezizomycotina</taxon>
        <taxon>Sordariomycetes</taxon>
        <taxon>Sordariomycetidae</taxon>
        <taxon>Ophiostomatales</taxon>
        <taxon>Ophiostomataceae</taxon>
        <taxon>Leptographium</taxon>
    </lineage>
</organism>
<dbReference type="EMBL" id="GL629809">
    <property type="protein sequence ID" value="EFW99680.1"/>
    <property type="molecule type" value="Genomic_DNA"/>
</dbReference>
<keyword evidence="3" id="KW-0805">Transcription regulation</keyword>
<evidence type="ECO:0000313" key="7">
    <source>
        <dbReference type="EMBL" id="EFW99680.1"/>
    </source>
</evidence>
<dbReference type="InParanoid" id="F0XRL2"/>
<dbReference type="PANTHER" id="PTHR47660">
    <property type="entry name" value="TRANSCRIPTION FACTOR WITH C2H2 AND ZN(2)-CYS(6) DNA BINDING DOMAIN (EUROFUNG)-RELATED-RELATED"/>
    <property type="match status" value="1"/>
</dbReference>
<dbReference type="Proteomes" id="UP000007796">
    <property type="component" value="Unassembled WGS sequence"/>
</dbReference>
<dbReference type="AlphaFoldDB" id="F0XRL2"/>
<reference evidence="7 8" key="1">
    <citation type="journal article" date="2011" name="Proc. Natl. Acad. Sci. U.S.A.">
        <title>Genome and transcriptome analyses of the mountain pine beetle-fungal symbiont Grosmannia clavigera, a lodgepole pine pathogen.</title>
        <authorList>
            <person name="DiGuistini S."/>
            <person name="Wang Y."/>
            <person name="Liao N.Y."/>
            <person name="Taylor G."/>
            <person name="Tanguay P."/>
            <person name="Feau N."/>
            <person name="Henrissat B."/>
            <person name="Chan S.K."/>
            <person name="Hesse-Orce U."/>
            <person name="Alamouti S.M."/>
            <person name="Tsui C.K.M."/>
            <person name="Docking R.T."/>
            <person name="Levasseur A."/>
            <person name="Haridas S."/>
            <person name="Robertson G."/>
            <person name="Birol I."/>
            <person name="Holt R.A."/>
            <person name="Marra M.A."/>
            <person name="Hamelin R.C."/>
            <person name="Hirst M."/>
            <person name="Jones S.J.M."/>
            <person name="Bohlmann J."/>
            <person name="Breuil C."/>
        </authorList>
    </citation>
    <scope>NUCLEOTIDE SEQUENCE [LARGE SCALE GENOMIC DNA]</scope>
    <source>
        <strain evidence="8">kw1407 / UAMH 11150</strain>
    </source>
</reference>
<dbReference type="InterPro" id="IPR007219">
    <property type="entry name" value="XnlR_reg_dom"/>
</dbReference>
<name>F0XRL2_GROCL</name>
<proteinExistence type="predicted"/>
<evidence type="ECO:0000256" key="5">
    <source>
        <dbReference type="ARBA" id="ARBA00023242"/>
    </source>
</evidence>
<protein>
    <submittedName>
        <fullName evidence="7">C6 zinc finger domain containing protein</fullName>
    </submittedName>
</protein>
<gene>
    <name evidence="7" type="ORF">CMQ_1831</name>
</gene>